<gene>
    <name evidence="8" type="primary">LOC107264574</name>
</gene>
<dbReference type="CTD" id="43700"/>
<dbReference type="GO" id="GO:0008270">
    <property type="term" value="F:zinc ion binding"/>
    <property type="evidence" value="ECO:0007669"/>
    <property type="project" value="UniProtKB-KW"/>
</dbReference>
<keyword evidence="3" id="KW-0862">Zinc</keyword>
<keyword evidence="1" id="KW-0479">Metal-binding</keyword>
<dbReference type="KEGG" id="ccin:107264574"/>
<evidence type="ECO:0000256" key="2">
    <source>
        <dbReference type="ARBA" id="ARBA00022771"/>
    </source>
</evidence>
<evidence type="ECO:0000313" key="8">
    <source>
        <dbReference type="RefSeq" id="XP_015588461.1"/>
    </source>
</evidence>
<feature type="coiled-coil region" evidence="5">
    <location>
        <begin position="25"/>
        <end position="93"/>
    </location>
</feature>
<evidence type="ECO:0000256" key="1">
    <source>
        <dbReference type="ARBA" id="ARBA00022723"/>
    </source>
</evidence>
<sequence>MDSSSGTDPLMDQTSESEYALQLAFQTMKERCQQLQNRLAVVEEENLCLRLECGKDTSTAVVRGNASSERTVVQTLQEKVEDLTKQKSQLTHYIFMVAAENRQLWNRLTRLAKTNKSLGRHLNKISDTLKEHPPMTPSDVLSYSFRDISSLIKNESTNCLPSTNNENRQQSLDEMSLKILNSLKLRKSELEQQCAEMVEMQNSFDLNLRNGGFTYPEDGDVDSLQQLKQHDVRLSQTKDALLAQQAKLKSALRNLEIMKKGVTCKNCRDNARKEMCQIGTQCDSDDSLKEHGATQTSFLLSGNSDLASGQNVSDSDKKISERVCPLCGALYGKSTTFSTFHEHVLNHFTEEEWANEFEVVH</sequence>
<protein>
    <submittedName>
        <fullName evidence="8">Protein spindle-F</fullName>
    </submittedName>
</protein>
<dbReference type="Pfam" id="PF18112">
    <property type="entry name" value="Zn-C2H2_12"/>
    <property type="match status" value="1"/>
</dbReference>
<dbReference type="AlphaFoldDB" id="A0AAJ7FEY6"/>
<accession>A0AAJ7FEY6</accession>
<keyword evidence="2" id="KW-0863">Zinc-finger</keyword>
<dbReference type="RefSeq" id="XP_015588461.1">
    <property type="nucleotide sequence ID" value="XM_015732975.2"/>
</dbReference>
<name>A0AAJ7FEY6_CEPCN</name>
<dbReference type="Proteomes" id="UP000694920">
    <property type="component" value="Unplaced"/>
</dbReference>
<organism evidence="7 8">
    <name type="scientific">Cephus cinctus</name>
    <name type="common">Wheat stem sawfly</name>
    <dbReference type="NCBI Taxonomy" id="211228"/>
    <lineage>
        <taxon>Eukaryota</taxon>
        <taxon>Metazoa</taxon>
        <taxon>Ecdysozoa</taxon>
        <taxon>Arthropoda</taxon>
        <taxon>Hexapoda</taxon>
        <taxon>Insecta</taxon>
        <taxon>Pterygota</taxon>
        <taxon>Neoptera</taxon>
        <taxon>Endopterygota</taxon>
        <taxon>Hymenoptera</taxon>
        <taxon>Cephoidea</taxon>
        <taxon>Cephidae</taxon>
        <taxon>Cephus</taxon>
    </lineage>
</organism>
<keyword evidence="7" id="KW-1185">Reference proteome</keyword>
<evidence type="ECO:0000256" key="3">
    <source>
        <dbReference type="ARBA" id="ARBA00022833"/>
    </source>
</evidence>
<feature type="domain" description="UBZ1-type" evidence="6">
    <location>
        <begin position="322"/>
        <end position="348"/>
    </location>
</feature>
<keyword evidence="4 5" id="KW-0175">Coiled coil</keyword>
<dbReference type="InterPro" id="IPR041641">
    <property type="entry name" value="CALCOCO1/2_Zn_UBZ1"/>
</dbReference>
<evidence type="ECO:0000313" key="7">
    <source>
        <dbReference type="Proteomes" id="UP000694920"/>
    </source>
</evidence>
<reference evidence="8" key="1">
    <citation type="submission" date="2025-08" db="UniProtKB">
        <authorList>
            <consortium name="RefSeq"/>
        </authorList>
    </citation>
    <scope>IDENTIFICATION</scope>
</reference>
<evidence type="ECO:0000256" key="4">
    <source>
        <dbReference type="ARBA" id="ARBA00023054"/>
    </source>
</evidence>
<dbReference type="GeneID" id="107264574"/>
<proteinExistence type="predicted"/>
<evidence type="ECO:0000259" key="6">
    <source>
        <dbReference type="Pfam" id="PF18112"/>
    </source>
</evidence>
<evidence type="ECO:0000256" key="5">
    <source>
        <dbReference type="SAM" id="Coils"/>
    </source>
</evidence>